<evidence type="ECO:0000259" key="3">
    <source>
        <dbReference type="Pfam" id="PF13511"/>
    </source>
</evidence>
<feature type="region of interest" description="Disordered" evidence="1">
    <location>
        <begin position="43"/>
        <end position="151"/>
    </location>
</feature>
<accession>A0ABP9WPB6</accession>
<feature type="compositionally biased region" description="Low complexity" evidence="1">
    <location>
        <begin position="86"/>
        <end position="101"/>
    </location>
</feature>
<gene>
    <name evidence="4" type="ORF">Maes01_01610</name>
</gene>
<evidence type="ECO:0000256" key="1">
    <source>
        <dbReference type="SAM" id="MobiDB-lite"/>
    </source>
</evidence>
<evidence type="ECO:0000313" key="5">
    <source>
        <dbReference type="Proteomes" id="UP001408594"/>
    </source>
</evidence>
<keyword evidence="2" id="KW-0732">Signal</keyword>
<feature type="compositionally biased region" description="Basic and acidic residues" evidence="1">
    <location>
        <begin position="102"/>
        <end position="117"/>
    </location>
</feature>
<reference evidence="4 5" key="1">
    <citation type="submission" date="2024-02" db="EMBL/GenBank/DDBJ databases">
        <title>Microbulbifer aestuariivivens NBRC 112533.</title>
        <authorList>
            <person name="Ichikawa N."/>
            <person name="Katano-Makiyama Y."/>
            <person name="Hidaka K."/>
        </authorList>
    </citation>
    <scope>NUCLEOTIDE SEQUENCE [LARGE SCALE GENOMIC DNA]</scope>
    <source>
        <strain evidence="4 5">NBRC 112533</strain>
    </source>
</reference>
<keyword evidence="5" id="KW-1185">Reference proteome</keyword>
<dbReference type="EMBL" id="BAABRT010000011">
    <property type="protein sequence ID" value="GAA5525050.1"/>
    <property type="molecule type" value="Genomic_DNA"/>
</dbReference>
<dbReference type="Pfam" id="PF13511">
    <property type="entry name" value="DUF4124"/>
    <property type="match status" value="1"/>
</dbReference>
<proteinExistence type="predicted"/>
<dbReference type="InterPro" id="IPR025392">
    <property type="entry name" value="DUF4124"/>
</dbReference>
<dbReference type="RefSeq" id="WP_345550419.1">
    <property type="nucleotide sequence ID" value="NZ_BAABRT010000011.1"/>
</dbReference>
<feature type="compositionally biased region" description="Basic and acidic residues" evidence="1">
    <location>
        <begin position="46"/>
        <end position="63"/>
    </location>
</feature>
<protein>
    <recommendedName>
        <fullName evidence="3">DUF4124 domain-containing protein</fullName>
    </recommendedName>
</protein>
<feature type="domain" description="DUF4124" evidence="3">
    <location>
        <begin position="14"/>
        <end position="55"/>
    </location>
</feature>
<feature type="compositionally biased region" description="Polar residues" evidence="1">
    <location>
        <begin position="64"/>
        <end position="75"/>
    </location>
</feature>
<evidence type="ECO:0000256" key="2">
    <source>
        <dbReference type="SAM" id="SignalP"/>
    </source>
</evidence>
<sequence>MRSALAMIATVTTFTLALVAQADGIYKWVDEDGVVHFGAQPPQAEKQVEVVRKPKSERYRQWESEQMATQASLQGDKQPGDEAKATDTAAQQQDAQQQAQKKAQEEAEQLAKAEKALKAQRCRMARSNLESLTSRNRVREVGADGNQRVVPEDERQARIANARKAIADNC</sequence>
<dbReference type="Proteomes" id="UP001408594">
    <property type="component" value="Unassembled WGS sequence"/>
</dbReference>
<organism evidence="4 5">
    <name type="scientific">Microbulbifer aestuariivivens</name>
    <dbReference type="NCBI Taxonomy" id="1908308"/>
    <lineage>
        <taxon>Bacteria</taxon>
        <taxon>Pseudomonadati</taxon>
        <taxon>Pseudomonadota</taxon>
        <taxon>Gammaproteobacteria</taxon>
        <taxon>Cellvibrionales</taxon>
        <taxon>Microbulbiferaceae</taxon>
        <taxon>Microbulbifer</taxon>
    </lineage>
</organism>
<feature type="signal peptide" evidence="2">
    <location>
        <begin position="1"/>
        <end position="22"/>
    </location>
</feature>
<feature type="chain" id="PRO_5046768275" description="DUF4124 domain-containing protein" evidence="2">
    <location>
        <begin position="23"/>
        <end position="170"/>
    </location>
</feature>
<comment type="caution">
    <text evidence="4">The sequence shown here is derived from an EMBL/GenBank/DDBJ whole genome shotgun (WGS) entry which is preliminary data.</text>
</comment>
<evidence type="ECO:0000313" key="4">
    <source>
        <dbReference type="EMBL" id="GAA5525050.1"/>
    </source>
</evidence>
<name>A0ABP9WPB6_9GAMM</name>